<dbReference type="InterPro" id="IPR000286">
    <property type="entry name" value="HDACs"/>
</dbReference>
<dbReference type="Proteomes" id="UP000256864">
    <property type="component" value="Unassembled WGS sequence"/>
</dbReference>
<proteinExistence type="predicted"/>
<dbReference type="Gene3D" id="3.40.800.20">
    <property type="entry name" value="Histone deacetylase domain"/>
    <property type="match status" value="1"/>
</dbReference>
<organism evidence="2 3">
    <name type="scientific">Methanothermobacter defluvii</name>
    <dbReference type="NCBI Taxonomy" id="49339"/>
    <lineage>
        <taxon>Archaea</taxon>
        <taxon>Methanobacteriati</taxon>
        <taxon>Methanobacteriota</taxon>
        <taxon>Methanomada group</taxon>
        <taxon>Methanobacteria</taxon>
        <taxon>Methanobacteriales</taxon>
        <taxon>Methanobacteriaceae</taxon>
        <taxon>Methanothermobacter</taxon>
    </lineage>
</organism>
<dbReference type="GO" id="GO:0004407">
    <property type="term" value="F:histone deacetylase activity"/>
    <property type="evidence" value="ECO:0007669"/>
    <property type="project" value="TreeGrafter"/>
</dbReference>
<evidence type="ECO:0000313" key="3">
    <source>
        <dbReference type="Proteomes" id="UP000256864"/>
    </source>
</evidence>
<name>A0A371NDZ0_9EURY</name>
<dbReference type="InterPro" id="IPR023696">
    <property type="entry name" value="Ureohydrolase_dom_sf"/>
</dbReference>
<sequence>MVIIHSPSYDLHNHEGHVENSGRTRAILRAIESSDLSPRFVEPGMAGIDDILMVHSSAHVEYLEVFAGRGGGWLDYDTYMTPESFSVARLSAGGAMLAAEEALRDGWSYSLGRPPGHHATYDRSMGFCIFNNIAIAIEHARRNLGVSRPLVLDFDVHHGNGTSSIFYRDRDVMYISIHQDPRTLFPGTGFIDETGSGEGEGFNLNIPMPRGSGNREYLWILGMILPAVLEGFRPDMIFVSAGFDAHRRDPLAEIMVDEEFFSWIGWFIHQTGLPCTAVLEGGYDPEALGRSNIAFMRGLDGEEYEPETAAPGGVSEIFSQLSDRFSAYFNF</sequence>
<dbReference type="PRINTS" id="PR01270">
    <property type="entry name" value="HDASUPER"/>
</dbReference>
<reference evidence="2 3" key="1">
    <citation type="submission" date="2018-07" db="EMBL/GenBank/DDBJ databases">
        <title>Genomic Encyclopedia of Type Strains, Phase IV (KMG-IV): sequencing the most valuable type-strain genomes for metagenomic binning, comparative biology and taxonomic classification.</title>
        <authorList>
            <person name="Goeker M."/>
        </authorList>
    </citation>
    <scope>NUCLEOTIDE SEQUENCE [LARGE SCALE GENOMIC DNA]</scope>
    <source>
        <strain evidence="2 3">DSM 7466</strain>
    </source>
</reference>
<dbReference type="SUPFAM" id="SSF52768">
    <property type="entry name" value="Arginase/deacetylase"/>
    <property type="match status" value="1"/>
</dbReference>
<dbReference type="PANTHER" id="PTHR10625:SF10">
    <property type="entry name" value="HISTONE DEACETYLASE HDAC1"/>
    <property type="match status" value="1"/>
</dbReference>
<dbReference type="InterPro" id="IPR023801">
    <property type="entry name" value="His_deacetylse_dom"/>
</dbReference>
<accession>A0A371NDZ0</accession>
<dbReference type="Pfam" id="PF00850">
    <property type="entry name" value="Hist_deacetyl"/>
    <property type="match status" value="1"/>
</dbReference>
<dbReference type="RefSeq" id="WP_115891946.1">
    <property type="nucleotide sequence ID" value="NZ_QREL01000001.1"/>
</dbReference>
<dbReference type="PANTHER" id="PTHR10625">
    <property type="entry name" value="HISTONE DEACETYLASE HDAC1-RELATED"/>
    <property type="match status" value="1"/>
</dbReference>
<feature type="domain" description="Histone deacetylase" evidence="1">
    <location>
        <begin position="17"/>
        <end position="297"/>
    </location>
</feature>
<comment type="caution">
    <text evidence="2">The sequence shown here is derived from an EMBL/GenBank/DDBJ whole genome shotgun (WGS) entry which is preliminary data.</text>
</comment>
<dbReference type="CDD" id="cd10001">
    <property type="entry name" value="HDAC_classII_APAH"/>
    <property type="match status" value="1"/>
</dbReference>
<keyword evidence="3" id="KW-1185">Reference proteome</keyword>
<protein>
    <submittedName>
        <fullName evidence="2">Acetoin utilization deacetylase AcuC-like enzyme</fullName>
    </submittedName>
</protein>
<gene>
    <name evidence="2" type="ORF">C7452_0188</name>
</gene>
<evidence type="ECO:0000259" key="1">
    <source>
        <dbReference type="Pfam" id="PF00850"/>
    </source>
</evidence>
<evidence type="ECO:0000313" key="2">
    <source>
        <dbReference type="EMBL" id="REE28188.1"/>
    </source>
</evidence>
<dbReference type="GO" id="GO:0040029">
    <property type="term" value="P:epigenetic regulation of gene expression"/>
    <property type="evidence" value="ECO:0007669"/>
    <property type="project" value="TreeGrafter"/>
</dbReference>
<dbReference type="InterPro" id="IPR037138">
    <property type="entry name" value="His_deacetylse_dom_sf"/>
</dbReference>
<dbReference type="EMBL" id="QREL01000001">
    <property type="protein sequence ID" value="REE28188.1"/>
    <property type="molecule type" value="Genomic_DNA"/>
</dbReference>
<dbReference type="AlphaFoldDB" id="A0A371NDZ0"/>